<dbReference type="PANTHER" id="PTHR18875:SF3">
    <property type="entry name" value="CENTROSOMAL PROTEIN OF 63 KDA"/>
    <property type="match status" value="1"/>
</dbReference>
<dbReference type="Pfam" id="PF17045">
    <property type="entry name" value="CEP63"/>
    <property type="match status" value="1"/>
</dbReference>
<dbReference type="Proteomes" id="UP000261540">
    <property type="component" value="Unplaced"/>
</dbReference>
<feature type="domain" description="CEP63/Deup1 CEP152 binding coiled coil" evidence="7">
    <location>
        <begin position="566"/>
        <end position="601"/>
    </location>
</feature>
<evidence type="ECO:0000259" key="6">
    <source>
        <dbReference type="Pfam" id="PF17045"/>
    </source>
</evidence>
<feature type="coiled-coil region" evidence="5">
    <location>
        <begin position="219"/>
        <end position="256"/>
    </location>
</feature>
<feature type="coiled-coil region" evidence="5">
    <location>
        <begin position="39"/>
        <end position="165"/>
    </location>
</feature>
<comment type="similarity">
    <text evidence="2">Belongs to the CEP63 family.</text>
</comment>
<dbReference type="InterPro" id="IPR031470">
    <property type="entry name" value="CEP63/Deup1_N"/>
</dbReference>
<feature type="domain" description="CEP63/Deup1 N-terminal" evidence="6">
    <location>
        <begin position="12"/>
        <end position="196"/>
    </location>
</feature>
<evidence type="ECO:0000313" key="8">
    <source>
        <dbReference type="Ensembl" id="ENSPKIP00000021699.1"/>
    </source>
</evidence>
<keyword evidence="3" id="KW-0963">Cytoplasm</keyword>
<dbReference type="STRING" id="1676925.ENSPKIP00000021699"/>
<comment type="subcellular location">
    <subcellularLocation>
        <location evidence="1">Cytoplasm</location>
    </subcellularLocation>
</comment>
<keyword evidence="9" id="KW-1185">Reference proteome</keyword>
<protein>
    <submittedName>
        <fullName evidence="8">Centrosomal protein 63</fullName>
    </submittedName>
</protein>
<keyword evidence="4 5" id="KW-0175">Coiled coil</keyword>
<reference evidence="8" key="2">
    <citation type="submission" date="2025-09" db="UniProtKB">
        <authorList>
            <consortium name="Ensembl"/>
        </authorList>
    </citation>
    <scope>IDENTIFICATION</scope>
</reference>
<sequence length="611" mass="69784">MLCFYKNHPFHLQLAKLKHSYGKLQRKYVKEARKGARSQEEDQSEVTRLSSEIEEFQQRSAEWEQQRVQYQKQLATLEAQRKVLAEQLKHMQAVQLQMPQQQQEPTNPWCHAEVQKLRGQLERAQDALRVQELELEQLSLLQGELGDAQRERQVLTEEKGELQATVDAQDKFILSTDVNQLRSKLTWLTQTLQAKEHVIQSLEDCFVDQGLSTGLAPLRQDLEKTLIQLQSSRASEEQLKAEVARLQDILENIQGQSKASSGKHLQPNLLEEECSRSLGEVKKLRDELELTKQRRLWEVESMKKEVSQLASELHQRDITIATLSGSASSIERQLRAEMEQSEHRAAELKVTQVQLETLKIENQHLTDILEQVESRSPKKVTGSLASFRHSYVSSLNSLEQENKKLKEELTEVHARLEASTQIWQEKYGRALLQNQGKLSQLCTARDSKVKEVPQSHPEELAAMETKMQDILQLQRQLEHPPQALPNQLDSQSLGSRSILATSSLSASCSHMEGLAQGKPTLFLPLLDDSAERSSSTSPVEFLHLFGKEESFPQARCAVSSVDTVAAHFLEEETLRSQELLQKLDSHIHDMQEDNAKTMQKYLKDRAKVHSD</sequence>
<feature type="coiled-coil region" evidence="5">
    <location>
        <begin position="331"/>
        <end position="422"/>
    </location>
</feature>
<dbReference type="GO" id="GO:0005814">
    <property type="term" value="C:centriole"/>
    <property type="evidence" value="ECO:0007669"/>
    <property type="project" value="TreeGrafter"/>
</dbReference>
<dbReference type="Ensembl" id="ENSPKIT00000002340.1">
    <property type="protein sequence ID" value="ENSPKIP00000021699.1"/>
    <property type="gene ID" value="ENSPKIG00000005992.1"/>
</dbReference>
<name>A0A3B3RT66_9TELE</name>
<dbReference type="Pfam" id="PF25771">
    <property type="entry name" value="CC_CEP152-bind"/>
    <property type="match status" value="1"/>
</dbReference>
<evidence type="ECO:0000256" key="4">
    <source>
        <dbReference type="ARBA" id="ARBA00023054"/>
    </source>
</evidence>
<evidence type="ECO:0000256" key="3">
    <source>
        <dbReference type="ARBA" id="ARBA00022490"/>
    </source>
</evidence>
<evidence type="ECO:0000313" key="9">
    <source>
        <dbReference type="Proteomes" id="UP000261540"/>
    </source>
</evidence>
<dbReference type="GO" id="GO:0007099">
    <property type="term" value="P:centriole replication"/>
    <property type="evidence" value="ECO:0007669"/>
    <property type="project" value="TreeGrafter"/>
</dbReference>
<dbReference type="InterPro" id="IPR057656">
    <property type="entry name" value="CEP63/Deup1_CC"/>
</dbReference>
<dbReference type="PANTHER" id="PTHR18875">
    <property type="entry name" value="SARCOMA ANTIGEN NY-SAR-24/CYTOSKELETAL PROTEIN SOJO"/>
    <property type="match status" value="1"/>
</dbReference>
<dbReference type="GO" id="GO:0098535">
    <property type="term" value="P:de novo centriole assembly involved in multi-ciliated epithelial cell differentiation"/>
    <property type="evidence" value="ECO:0007669"/>
    <property type="project" value="TreeGrafter"/>
</dbReference>
<proteinExistence type="inferred from homology"/>
<dbReference type="AlphaFoldDB" id="A0A3B3RT66"/>
<evidence type="ECO:0000256" key="5">
    <source>
        <dbReference type="SAM" id="Coils"/>
    </source>
</evidence>
<evidence type="ECO:0000256" key="1">
    <source>
        <dbReference type="ARBA" id="ARBA00004496"/>
    </source>
</evidence>
<organism evidence="8 9">
    <name type="scientific">Paramormyrops kingsleyae</name>
    <dbReference type="NCBI Taxonomy" id="1676925"/>
    <lineage>
        <taxon>Eukaryota</taxon>
        <taxon>Metazoa</taxon>
        <taxon>Chordata</taxon>
        <taxon>Craniata</taxon>
        <taxon>Vertebrata</taxon>
        <taxon>Euteleostomi</taxon>
        <taxon>Actinopterygii</taxon>
        <taxon>Neopterygii</taxon>
        <taxon>Teleostei</taxon>
        <taxon>Osteoglossocephala</taxon>
        <taxon>Osteoglossomorpha</taxon>
        <taxon>Osteoglossiformes</taxon>
        <taxon>Mormyridae</taxon>
        <taxon>Paramormyrops</taxon>
    </lineage>
</organism>
<reference evidence="8" key="1">
    <citation type="submission" date="2025-08" db="UniProtKB">
        <authorList>
            <consortium name="Ensembl"/>
        </authorList>
    </citation>
    <scope>IDENTIFICATION</scope>
</reference>
<accession>A0A3B3RT66</accession>
<dbReference type="GeneTree" id="ENSGT00940000153190"/>
<evidence type="ECO:0000256" key="2">
    <source>
        <dbReference type="ARBA" id="ARBA00007181"/>
    </source>
</evidence>
<evidence type="ECO:0000259" key="7">
    <source>
        <dbReference type="Pfam" id="PF25771"/>
    </source>
</evidence>
<dbReference type="GO" id="GO:0005737">
    <property type="term" value="C:cytoplasm"/>
    <property type="evidence" value="ECO:0007669"/>
    <property type="project" value="UniProtKB-SubCell"/>
</dbReference>